<dbReference type="EMBL" id="LNYN01000019">
    <property type="protein sequence ID" value="KTD34958.1"/>
    <property type="molecule type" value="Genomic_DNA"/>
</dbReference>
<proteinExistence type="predicted"/>
<evidence type="ECO:0000313" key="2">
    <source>
        <dbReference type="EMBL" id="STX63795.1"/>
    </source>
</evidence>
<dbReference type="Gene3D" id="2.30.260.10">
    <property type="entry name" value="putative xylanase like domain"/>
    <property type="match status" value="1"/>
</dbReference>
<dbReference type="RefSeq" id="WP_028383261.1">
    <property type="nucleotide sequence ID" value="NZ_CAAAJG010000022.1"/>
</dbReference>
<dbReference type="Pfam" id="PF07313">
    <property type="entry name" value="AmiA-like"/>
    <property type="match status" value="1"/>
</dbReference>
<dbReference type="Gene3D" id="1.10.3670.10">
    <property type="entry name" value="Putative xylanase like domain"/>
    <property type="match status" value="1"/>
</dbReference>
<protein>
    <submittedName>
        <fullName evidence="2">Protein of uncharacterized function (DUF1460)</fullName>
    </submittedName>
</protein>
<reference evidence="1 3" key="1">
    <citation type="submission" date="2015-11" db="EMBL/GenBank/DDBJ databases">
        <title>Genomic analysis of 38 Legionella species identifies large and diverse effector repertoires.</title>
        <authorList>
            <person name="Burstein D."/>
            <person name="Amaro F."/>
            <person name="Zusman T."/>
            <person name="Lifshitz Z."/>
            <person name="Cohen O."/>
            <person name="Gilbert J.A."/>
            <person name="Pupko T."/>
            <person name="Shuman H.A."/>
            <person name="Segal G."/>
        </authorList>
    </citation>
    <scope>NUCLEOTIDE SEQUENCE [LARGE SCALE GENOMIC DNA]</scope>
    <source>
        <strain evidence="1 3">ATCC 43877</strain>
    </source>
</reference>
<name>A0A378JYK8_9GAMM</name>
<dbReference type="EMBL" id="UGOG01000001">
    <property type="protein sequence ID" value="STX63795.1"/>
    <property type="molecule type" value="Genomic_DNA"/>
</dbReference>
<reference evidence="2 4" key="2">
    <citation type="submission" date="2018-06" db="EMBL/GenBank/DDBJ databases">
        <authorList>
            <consortium name="Pathogen Informatics"/>
            <person name="Doyle S."/>
        </authorList>
    </citation>
    <scope>NUCLEOTIDE SEQUENCE [LARGE SCALE GENOMIC DNA]</scope>
    <source>
        <strain evidence="2 4">NCTC12239</strain>
    </source>
</reference>
<dbReference type="InterPro" id="IPR010846">
    <property type="entry name" value="AmiA-like"/>
</dbReference>
<dbReference type="Proteomes" id="UP000054985">
    <property type="component" value="Unassembled WGS sequence"/>
</dbReference>
<evidence type="ECO:0000313" key="1">
    <source>
        <dbReference type="EMBL" id="KTD34958.1"/>
    </source>
</evidence>
<dbReference type="SUPFAM" id="SSF54001">
    <property type="entry name" value="Cysteine proteinases"/>
    <property type="match status" value="1"/>
</dbReference>
<accession>A0A378JYK8</accession>
<dbReference type="PROSITE" id="PS51257">
    <property type="entry name" value="PROKAR_LIPOPROTEIN"/>
    <property type="match status" value="1"/>
</dbReference>
<dbReference type="STRING" id="39962.Lmor_1491"/>
<evidence type="ECO:0000313" key="4">
    <source>
        <dbReference type="Proteomes" id="UP000254040"/>
    </source>
</evidence>
<organism evidence="2 4">
    <name type="scientific">Legionella moravica</name>
    <dbReference type="NCBI Taxonomy" id="39962"/>
    <lineage>
        <taxon>Bacteria</taxon>
        <taxon>Pseudomonadati</taxon>
        <taxon>Pseudomonadota</taxon>
        <taxon>Gammaproteobacteria</taxon>
        <taxon>Legionellales</taxon>
        <taxon>Legionellaceae</taxon>
        <taxon>Legionella</taxon>
    </lineage>
</organism>
<dbReference type="OrthoDB" id="8740273at2"/>
<dbReference type="Proteomes" id="UP000254040">
    <property type="component" value="Unassembled WGS sequence"/>
</dbReference>
<evidence type="ECO:0000313" key="3">
    <source>
        <dbReference type="Proteomes" id="UP000054985"/>
    </source>
</evidence>
<dbReference type="AlphaFoldDB" id="A0A378JYK8"/>
<dbReference type="Gene3D" id="1.10.287.520">
    <property type="entry name" value="Helix hairpin bin"/>
    <property type="match status" value="1"/>
</dbReference>
<gene>
    <name evidence="1" type="ORF">Lmor_1491</name>
    <name evidence="2" type="ORF">NCTC12239_02747</name>
</gene>
<keyword evidence="3" id="KW-1185">Reference proteome</keyword>
<sequence length="335" mass="38012">MKYTPAPFAYLFIIFYLISGSSCYAIDSNALEQQANSSIRELYHTLNTMPNSSMTERIDWISSQFKGTPYVLGSLGEGASARYDQFPRYRIDGFDCDTYVNTVLALATANSLETFQQCLKYTRYYEGKISYINRNHFTSIDWNRNNQRRGLLKDITLNIRDKQKKSVALYAKAMINKPGWYAHKNLDTIRLVNENKAEQAKRLAELKQKGSALQTTQSTIPYIPLSALFSEGGEPNLYLFNQIPSGSIIEIVRPNWDLRKIIGTSLNISHLGFAIKINNQLYFRQASSQYGKVVDVPLIDYLKGALKSPTIKGINIQIVVPKKPTTQGCRTFIAH</sequence>
<dbReference type="InterPro" id="IPR038765">
    <property type="entry name" value="Papain-like_cys_pep_sf"/>
</dbReference>